<name>A0A024GEG8_9STRA</name>
<dbReference type="AlphaFoldDB" id="A0A024GEG8"/>
<dbReference type="OrthoDB" id="77797at2759"/>
<gene>
    <name evidence="1" type="ORF">BN9_060410</name>
</gene>
<organism evidence="1 2">
    <name type="scientific">Albugo candida</name>
    <dbReference type="NCBI Taxonomy" id="65357"/>
    <lineage>
        <taxon>Eukaryota</taxon>
        <taxon>Sar</taxon>
        <taxon>Stramenopiles</taxon>
        <taxon>Oomycota</taxon>
        <taxon>Peronosporomycetes</taxon>
        <taxon>Albuginales</taxon>
        <taxon>Albuginaceae</taxon>
        <taxon>Albugo</taxon>
    </lineage>
</organism>
<proteinExistence type="predicted"/>
<keyword evidence="2" id="KW-1185">Reference proteome</keyword>
<evidence type="ECO:0000313" key="1">
    <source>
        <dbReference type="EMBL" id="CCI45168.1"/>
    </source>
</evidence>
<dbReference type="EMBL" id="CAIX01000091">
    <property type="protein sequence ID" value="CCI45168.1"/>
    <property type="molecule type" value="Genomic_DNA"/>
</dbReference>
<evidence type="ECO:0008006" key="3">
    <source>
        <dbReference type="Google" id="ProtNLM"/>
    </source>
</evidence>
<comment type="caution">
    <text evidence="1">The sequence shown here is derived from an EMBL/GenBank/DDBJ whole genome shotgun (WGS) entry which is preliminary data.</text>
</comment>
<sequence>MRSVSTKCDSIEPSLAMGIYAVISPHVQRDQELVSAVSRAQCQLEGTIEKLRKELDVLRKEDLLWAIEPTILQREFPARIDRLELKVASIQRRVERLKEVANLKPLSDSTLCVDPPTPSLFGEDTK</sequence>
<protein>
    <recommendedName>
        <fullName evidence="3">Biogenesis of lysosome-related organelles complex 1 subunit 7</fullName>
    </recommendedName>
</protein>
<dbReference type="InParanoid" id="A0A024GEG8"/>
<evidence type="ECO:0000313" key="2">
    <source>
        <dbReference type="Proteomes" id="UP000053237"/>
    </source>
</evidence>
<reference evidence="1 2" key="1">
    <citation type="submission" date="2012-05" db="EMBL/GenBank/DDBJ databases">
        <title>Recombination and specialization in a pathogen metapopulation.</title>
        <authorList>
            <person name="Gardiner A."/>
            <person name="Kemen E."/>
            <person name="Schultz-Larsen T."/>
            <person name="MacLean D."/>
            <person name="Van Oosterhout C."/>
            <person name="Jones J.D.G."/>
        </authorList>
    </citation>
    <scope>NUCLEOTIDE SEQUENCE [LARGE SCALE GENOMIC DNA]</scope>
    <source>
        <strain evidence="1 2">Ac Nc2</strain>
    </source>
</reference>
<accession>A0A024GEG8</accession>
<dbReference type="Proteomes" id="UP000053237">
    <property type="component" value="Unassembled WGS sequence"/>
</dbReference>